<dbReference type="PROSITE" id="PS51257">
    <property type="entry name" value="PROKAR_LIPOPROTEIN"/>
    <property type="match status" value="1"/>
</dbReference>
<gene>
    <name evidence="3" type="ORF">SM436_19100</name>
</gene>
<protein>
    <recommendedName>
        <fullName evidence="2">DUF8094 domain-containing protein</fullName>
    </recommendedName>
</protein>
<evidence type="ECO:0000256" key="1">
    <source>
        <dbReference type="SAM" id="SignalP"/>
    </source>
</evidence>
<feature type="domain" description="DUF8094" evidence="2">
    <location>
        <begin position="36"/>
        <end position="297"/>
    </location>
</feature>
<accession>A0ABV4QYU2</accession>
<sequence length="302" mass="32237">MRRALHVGLAALLLAVAGCSESGPAAGAGSKEPSGKPAVTAEESLKILEAWTGRHNKGITSGDERQWRDTVTGSLEAPVSARVRTYGRLPESAEISLMNPVFYVPRLDGFPKWFGVAALERSGGKEQQVLGVFVKTGKPDDWRAAHWLTFQGKPPQLAYDPQGYARAASDRGLPAAHAKYMGSGDESTLVPDAYSRSARAKRIGDWKAGPGEFASGPGASYALRTSDGGSLVWYGLKQERTLAGGREDTLPREVGDYLAKNDDKPGDRLRVTWQWLVIGYAPPSGKGRVLGESVSLASAESA</sequence>
<dbReference type="InterPro" id="IPR058407">
    <property type="entry name" value="DUF8094"/>
</dbReference>
<keyword evidence="1" id="KW-0732">Signal</keyword>
<organism evidence="3 4">
    <name type="scientific">Actinomadura chokoriensis</name>
    <dbReference type="NCBI Taxonomy" id="454156"/>
    <lineage>
        <taxon>Bacteria</taxon>
        <taxon>Bacillati</taxon>
        <taxon>Actinomycetota</taxon>
        <taxon>Actinomycetes</taxon>
        <taxon>Streptosporangiales</taxon>
        <taxon>Thermomonosporaceae</taxon>
        <taxon>Actinomadura</taxon>
    </lineage>
</organism>
<evidence type="ECO:0000313" key="3">
    <source>
        <dbReference type="EMBL" id="MFA1555801.1"/>
    </source>
</evidence>
<dbReference type="RefSeq" id="WP_371942524.1">
    <property type="nucleotide sequence ID" value="NZ_JAXCEH010000012.1"/>
</dbReference>
<keyword evidence="4" id="KW-1185">Reference proteome</keyword>
<comment type="caution">
    <text evidence="3">The sequence shown here is derived from an EMBL/GenBank/DDBJ whole genome shotgun (WGS) entry which is preliminary data.</text>
</comment>
<feature type="chain" id="PRO_5045847646" description="DUF8094 domain-containing protein" evidence="1">
    <location>
        <begin position="26"/>
        <end position="302"/>
    </location>
</feature>
<dbReference type="Pfam" id="PF26366">
    <property type="entry name" value="DUF8094"/>
    <property type="match status" value="1"/>
</dbReference>
<name>A0ABV4QYU2_9ACTN</name>
<proteinExistence type="predicted"/>
<dbReference type="Proteomes" id="UP001569904">
    <property type="component" value="Unassembled WGS sequence"/>
</dbReference>
<dbReference type="EMBL" id="JAXCEH010000012">
    <property type="protein sequence ID" value="MFA1555801.1"/>
    <property type="molecule type" value="Genomic_DNA"/>
</dbReference>
<evidence type="ECO:0000313" key="4">
    <source>
        <dbReference type="Proteomes" id="UP001569904"/>
    </source>
</evidence>
<reference evidence="3 4" key="1">
    <citation type="submission" date="2023-11" db="EMBL/GenBank/DDBJ databases">
        <title>Actinomadura monticuli sp. nov., isolated from volcanic ash.</title>
        <authorList>
            <person name="Lee S.D."/>
            <person name="Yang H."/>
            <person name="Kim I.S."/>
        </authorList>
    </citation>
    <scope>NUCLEOTIDE SEQUENCE [LARGE SCALE GENOMIC DNA]</scope>
    <source>
        <strain evidence="3 4">DSM 45346</strain>
    </source>
</reference>
<evidence type="ECO:0000259" key="2">
    <source>
        <dbReference type="Pfam" id="PF26366"/>
    </source>
</evidence>
<feature type="signal peptide" evidence="1">
    <location>
        <begin position="1"/>
        <end position="25"/>
    </location>
</feature>